<dbReference type="PANTHER" id="PTHR11545:SF3">
    <property type="entry name" value="LARGE RIBOSOMAL SUBUNIT PROTEIN UL13"/>
    <property type="match status" value="1"/>
</dbReference>
<comment type="similarity">
    <text evidence="1">Belongs to the universal ribosomal protein uL13 family.</text>
</comment>
<dbReference type="VEuPathDB" id="PiroplasmaDB:BmR1_04g07790"/>
<dbReference type="Gene3D" id="3.90.1180.10">
    <property type="entry name" value="Ribosomal protein L13"/>
    <property type="match status" value="1"/>
</dbReference>
<dbReference type="InterPro" id="IPR005755">
    <property type="entry name" value="Ribosomal_uL13_euk/arc"/>
</dbReference>
<evidence type="ECO:0000256" key="3">
    <source>
        <dbReference type="ARBA" id="ARBA00023274"/>
    </source>
</evidence>
<dbReference type="InterPro" id="IPR036899">
    <property type="entry name" value="Ribosomal_uL13_sf"/>
</dbReference>
<dbReference type="SUPFAM" id="SSF52161">
    <property type="entry name" value="Ribosomal protein L13"/>
    <property type="match status" value="1"/>
</dbReference>
<reference evidence="4 5" key="1">
    <citation type="journal article" date="2012" name="Nucleic Acids Res.">
        <title>Sequencing of the smallest Apicomplexan genome from the human pathogen Babesia microti.</title>
        <authorList>
            <person name="Cornillot E."/>
            <person name="Hadj-Kaddour K."/>
            <person name="Dassouli A."/>
            <person name="Noel B."/>
            <person name="Ranwez V."/>
            <person name="Vacherie B."/>
            <person name="Augagneur Y."/>
            <person name="Bres V."/>
            <person name="Duclos A."/>
            <person name="Randazzo S."/>
            <person name="Carcy B."/>
            <person name="Debierre-Grockiego F."/>
            <person name="Delbecq S."/>
            <person name="Moubri-Menage K."/>
            <person name="Shams-Eldin H."/>
            <person name="Usmani-Brown S."/>
            <person name="Bringaud F."/>
            <person name="Wincker P."/>
            <person name="Vivares C.P."/>
            <person name="Schwarz R.T."/>
            <person name="Schetters T.P."/>
            <person name="Krause P.J."/>
            <person name="Gorenflot A."/>
            <person name="Berry V."/>
            <person name="Barbe V."/>
            <person name="Ben Mamoun C."/>
        </authorList>
    </citation>
    <scope>NUCLEOTIDE SEQUENCE [LARGE SCALE GENOMIC DNA]</scope>
    <source>
        <strain evidence="4 5">RI</strain>
    </source>
</reference>
<dbReference type="KEGG" id="bmic:BmR1_04g07790"/>
<evidence type="ECO:0000313" key="5">
    <source>
        <dbReference type="Proteomes" id="UP000002899"/>
    </source>
</evidence>
<dbReference type="InterPro" id="IPR005822">
    <property type="entry name" value="Ribosomal_uL13"/>
</dbReference>
<dbReference type="HAMAP" id="MF_01366">
    <property type="entry name" value="Ribosomal_uL13"/>
    <property type="match status" value="1"/>
</dbReference>
<accession>I7JDE2</accession>
<protein>
    <submittedName>
        <fullName evidence="4">Large subunit ribosomal protein L13Ae</fullName>
    </submittedName>
</protein>
<dbReference type="GO" id="GO:0003735">
    <property type="term" value="F:structural constituent of ribosome"/>
    <property type="evidence" value="ECO:0007669"/>
    <property type="project" value="InterPro"/>
</dbReference>
<dbReference type="NCBIfam" id="TIGR01077">
    <property type="entry name" value="L13_A_E"/>
    <property type="match status" value="1"/>
</dbReference>
<keyword evidence="3" id="KW-0687">Ribonucleoprotein</keyword>
<reference evidence="4 5" key="3">
    <citation type="journal article" date="2016" name="Sci. Rep.">
        <title>Genome-wide diversity and gene expression profiling of Babesia microti isolates identify polymorphic genes that mediate host-pathogen interactions.</title>
        <authorList>
            <person name="Silva J.C."/>
            <person name="Cornillot E."/>
            <person name="McCracken C."/>
            <person name="Usmani-Brown S."/>
            <person name="Dwivedi A."/>
            <person name="Ifeonu O.O."/>
            <person name="Crabtree J."/>
            <person name="Gotia H.T."/>
            <person name="Virji A.Z."/>
            <person name="Reynes C."/>
            <person name="Colinge J."/>
            <person name="Kumar V."/>
            <person name="Lawres L."/>
            <person name="Pazzi J.E."/>
            <person name="Pablo J.V."/>
            <person name="Hung C."/>
            <person name="Brancato J."/>
            <person name="Kumari P."/>
            <person name="Orvis J."/>
            <person name="Tretina K."/>
            <person name="Chibucos M."/>
            <person name="Ott S."/>
            <person name="Sadzewicz L."/>
            <person name="Sengamalay N."/>
            <person name="Shetty A.C."/>
            <person name="Su Q."/>
            <person name="Tallon L."/>
            <person name="Fraser C.M."/>
            <person name="Frutos R."/>
            <person name="Molina D.M."/>
            <person name="Krause P.J."/>
            <person name="Ben Mamoun C."/>
        </authorList>
    </citation>
    <scope>NUCLEOTIDE SEQUENCE [LARGE SCALE GENOMIC DNA]</scope>
    <source>
        <strain evidence="4 5">RI</strain>
    </source>
</reference>
<dbReference type="Proteomes" id="UP000002899">
    <property type="component" value="Chromosome IV"/>
</dbReference>
<evidence type="ECO:0000256" key="2">
    <source>
        <dbReference type="ARBA" id="ARBA00022980"/>
    </source>
</evidence>
<dbReference type="AlphaFoldDB" id="I7JDE2"/>
<keyword evidence="5" id="KW-1185">Reference proteome</keyword>
<gene>
    <name evidence="4" type="ORF">BmR1_04g07790</name>
</gene>
<keyword evidence="2 4" id="KW-0689">Ribosomal protein</keyword>
<sequence length="201" mass="23382">MFKKQIVIDCKGHLLGRLASVVAKELLSGQKIVAVRCEEINISGSLFRNKLKYQRFLRLRTNTNPNHGPFHLRAPSKFFWRVVRGMLPHKTPRGAAALKRLITCDGVPPPFDRKRRQLVPAALRIFRLKPTRRFCKLADVLSKVGWSGRELIDKLESRRKERAFNYFRKKVDEKVLIDKKKLTVLQKMDEQQKNILARVGK</sequence>
<dbReference type="GO" id="GO:0006412">
    <property type="term" value="P:translation"/>
    <property type="evidence" value="ECO:0007669"/>
    <property type="project" value="InterPro"/>
</dbReference>
<dbReference type="GO" id="GO:0017148">
    <property type="term" value="P:negative regulation of translation"/>
    <property type="evidence" value="ECO:0007669"/>
    <property type="project" value="TreeGrafter"/>
</dbReference>
<proteinExistence type="inferred from homology"/>
<dbReference type="FunFam" id="3.90.1180.10:FF:000002">
    <property type="entry name" value="60S ribosomal protein L16"/>
    <property type="match status" value="1"/>
</dbReference>
<organism evidence="4 5">
    <name type="scientific">Babesia microti (strain RI)</name>
    <dbReference type="NCBI Taxonomy" id="1133968"/>
    <lineage>
        <taxon>Eukaryota</taxon>
        <taxon>Sar</taxon>
        <taxon>Alveolata</taxon>
        <taxon>Apicomplexa</taxon>
        <taxon>Aconoidasida</taxon>
        <taxon>Piroplasmida</taxon>
        <taxon>Babesiidae</taxon>
        <taxon>Babesia</taxon>
    </lineage>
</organism>
<dbReference type="GO" id="GO:0003729">
    <property type="term" value="F:mRNA binding"/>
    <property type="evidence" value="ECO:0007669"/>
    <property type="project" value="TreeGrafter"/>
</dbReference>
<reference evidence="4 5" key="2">
    <citation type="journal article" date="2013" name="PLoS ONE">
        <title>Whole genome mapping and re-organization of the nuclear and mitochondrial genomes of Babesia microti isolates.</title>
        <authorList>
            <person name="Cornillot E."/>
            <person name="Dassouli A."/>
            <person name="Garg A."/>
            <person name="Pachikara N."/>
            <person name="Randazzo S."/>
            <person name="Depoix D."/>
            <person name="Carcy B."/>
            <person name="Delbecq S."/>
            <person name="Frutos R."/>
            <person name="Silva J.C."/>
            <person name="Sutton R."/>
            <person name="Krause P.J."/>
            <person name="Mamoun C.B."/>
        </authorList>
    </citation>
    <scope>NUCLEOTIDE SEQUENCE [LARGE SCALE GENOMIC DNA]</scope>
    <source>
        <strain evidence="4 5">RI</strain>
    </source>
</reference>
<dbReference type="CDD" id="cd00392">
    <property type="entry name" value="Ribosomal_L13"/>
    <property type="match status" value="1"/>
</dbReference>
<evidence type="ECO:0000256" key="1">
    <source>
        <dbReference type="ARBA" id="ARBA00006227"/>
    </source>
</evidence>
<dbReference type="GeneID" id="24426198"/>
<dbReference type="GO" id="GO:0022625">
    <property type="term" value="C:cytosolic large ribosomal subunit"/>
    <property type="evidence" value="ECO:0007669"/>
    <property type="project" value="TreeGrafter"/>
</dbReference>
<name>I7JDE2_BABMR</name>
<dbReference type="RefSeq" id="XP_021337197.1">
    <property type="nucleotide sequence ID" value="XM_021482635.1"/>
</dbReference>
<dbReference type="Pfam" id="PF00572">
    <property type="entry name" value="Ribosomal_L13"/>
    <property type="match status" value="1"/>
</dbReference>
<dbReference type="OrthoDB" id="1882297at2759"/>
<dbReference type="EMBL" id="LN871599">
    <property type="protein sequence ID" value="CCF75745.2"/>
    <property type="molecule type" value="Genomic_DNA"/>
</dbReference>
<dbReference type="PANTHER" id="PTHR11545">
    <property type="entry name" value="RIBOSOMAL PROTEIN L13"/>
    <property type="match status" value="1"/>
</dbReference>
<evidence type="ECO:0000313" key="4">
    <source>
        <dbReference type="EMBL" id="CCF75745.2"/>
    </source>
</evidence>